<feature type="domain" description="Glycosyltransferase 2-like" evidence="2">
    <location>
        <begin position="133"/>
        <end position="305"/>
    </location>
</feature>
<evidence type="ECO:0000259" key="2">
    <source>
        <dbReference type="Pfam" id="PF00535"/>
    </source>
</evidence>
<proteinExistence type="predicted"/>
<feature type="region of interest" description="Disordered" evidence="1">
    <location>
        <begin position="1"/>
        <end position="22"/>
    </location>
</feature>
<feature type="compositionally biased region" description="Basic residues" evidence="1">
    <location>
        <begin position="1"/>
        <end position="12"/>
    </location>
</feature>
<dbReference type="STRING" id="1032480.MLP_18670"/>
<dbReference type="GO" id="GO:0016758">
    <property type="term" value="F:hexosyltransferase activity"/>
    <property type="evidence" value="ECO:0007669"/>
    <property type="project" value="UniProtKB-ARBA"/>
</dbReference>
<dbReference type="Pfam" id="PF00535">
    <property type="entry name" value="Glycos_transf_2"/>
    <property type="match status" value="1"/>
</dbReference>
<dbReference type="EMBL" id="AP012204">
    <property type="protein sequence ID" value="BAK34881.1"/>
    <property type="molecule type" value="Genomic_DNA"/>
</dbReference>
<evidence type="ECO:0000256" key="1">
    <source>
        <dbReference type="SAM" id="MobiDB-lite"/>
    </source>
</evidence>
<dbReference type="SUPFAM" id="SSF53448">
    <property type="entry name" value="Nucleotide-diphospho-sugar transferases"/>
    <property type="match status" value="1"/>
</dbReference>
<dbReference type="PANTHER" id="PTHR22916">
    <property type="entry name" value="GLYCOSYLTRANSFERASE"/>
    <property type="match status" value="1"/>
</dbReference>
<keyword evidence="3" id="KW-0808">Transferase</keyword>
<feature type="region of interest" description="Disordered" evidence="1">
    <location>
        <begin position="54"/>
        <end position="93"/>
    </location>
</feature>
<dbReference type="OrthoDB" id="3177103at2"/>
<accession>F5XT09</accession>
<protein>
    <submittedName>
        <fullName evidence="3">Putative glycosyltransferase</fullName>
        <ecNumber evidence="3">2.4.-.-</ecNumber>
    </submittedName>
</protein>
<feature type="compositionally biased region" description="Pro residues" evidence="1">
    <location>
        <begin position="75"/>
        <end position="88"/>
    </location>
</feature>
<dbReference type="CDD" id="cd00761">
    <property type="entry name" value="Glyco_tranf_GTA_type"/>
    <property type="match status" value="1"/>
</dbReference>
<feature type="compositionally biased region" description="Basic and acidic residues" evidence="1">
    <location>
        <begin position="54"/>
        <end position="63"/>
    </location>
</feature>
<dbReference type="Gene3D" id="3.90.550.10">
    <property type="entry name" value="Spore Coat Polysaccharide Biosynthesis Protein SpsA, Chain A"/>
    <property type="match status" value="1"/>
</dbReference>
<sequence length="491" mass="53345">MSVTFHVRHRASGRSPPDRSGDVVVRLFSPSVHGNAFRQPSVTRAALNLPNPRLEARCADPGHDVQAAGQRQPGDPAPVDRPPGPRQQPLPRGIRRLVRVDGDRRRSHPATGVRSTTINAVQDGGDEGLPRLSVIVPYFNRREFLADALRGIAQQTVPVEDIICVDDGSTDRSDEIVQAFEDELPIRSVRLARNGGIGVAKRYGASLAGSDHLVFCDSDDVWLPTHVEQLMREVDAGYDIVSPRVYRTEDVPPGRTALRPGDARSTWPAPAWPSATDRRSVLEQMVLHNKIFAGAVLRRSAYEAVGGYASQRAAEDWDLWLRVLHRGASVRWLDEPTVIYRVHGSNVSYSEDMQPGRIATLRRFADIAGSDAPLRTLTLASLACCAGTAELKRAFPGEPDWGDAGPWLSVPRNRELVGDALARIPGTGPLEWVRAGVLGGGACVALHCGVDGHPHEVVVAGNPWPERVEHVVPLAAHNNEGCRVCVSPVSP</sequence>
<dbReference type="eggNOG" id="COG1216">
    <property type="taxonomic scope" value="Bacteria"/>
</dbReference>
<reference evidence="3 4" key="1">
    <citation type="submission" date="2011-05" db="EMBL/GenBank/DDBJ databases">
        <title>Whole genome sequence of Microlunatus phosphovorus NM-1.</title>
        <authorList>
            <person name="Hosoyama A."/>
            <person name="Sasaki K."/>
            <person name="Harada T."/>
            <person name="Igarashi R."/>
            <person name="Kawakoshi A."/>
            <person name="Sasagawa M."/>
            <person name="Fukada J."/>
            <person name="Nakamura S."/>
            <person name="Katano Y."/>
            <person name="Hanada S."/>
            <person name="Kamagata Y."/>
            <person name="Nakamura N."/>
            <person name="Yamazaki S."/>
            <person name="Fujita N."/>
        </authorList>
    </citation>
    <scope>NUCLEOTIDE SEQUENCE [LARGE SCALE GENOMIC DNA]</scope>
    <source>
        <strain evidence="4">ATCC 700054 / DSM 10555 / JCM 9379 / NBRC 101784 / NCIMB 13414 / VKM Ac-1990 / NM-1</strain>
    </source>
</reference>
<dbReference type="HOGENOM" id="CLU_555281_0_0_11"/>
<feature type="region of interest" description="Disordered" evidence="1">
    <location>
        <begin position="251"/>
        <end position="270"/>
    </location>
</feature>
<dbReference type="EC" id="2.4.-.-" evidence="3"/>
<dbReference type="Proteomes" id="UP000007947">
    <property type="component" value="Chromosome"/>
</dbReference>
<name>F5XT09_MICPN</name>
<evidence type="ECO:0000313" key="4">
    <source>
        <dbReference type="Proteomes" id="UP000007947"/>
    </source>
</evidence>
<gene>
    <name evidence="3" type="ordered locus">MLP_18670</name>
</gene>
<dbReference type="AlphaFoldDB" id="F5XT09"/>
<dbReference type="InterPro" id="IPR001173">
    <property type="entry name" value="Glyco_trans_2-like"/>
</dbReference>
<dbReference type="PANTHER" id="PTHR22916:SF3">
    <property type="entry name" value="UDP-GLCNAC:BETAGAL BETA-1,3-N-ACETYLGLUCOSAMINYLTRANSFERASE-LIKE PROTEIN 1"/>
    <property type="match status" value="1"/>
</dbReference>
<organism evidence="3 4">
    <name type="scientific">Microlunatus phosphovorus (strain ATCC 700054 / DSM 10555 / JCM 9379 / NBRC 101784 / NCIMB 13414 / VKM Ac-1990 / NM-1)</name>
    <dbReference type="NCBI Taxonomy" id="1032480"/>
    <lineage>
        <taxon>Bacteria</taxon>
        <taxon>Bacillati</taxon>
        <taxon>Actinomycetota</taxon>
        <taxon>Actinomycetes</taxon>
        <taxon>Propionibacteriales</taxon>
        <taxon>Propionibacteriaceae</taxon>
        <taxon>Microlunatus</taxon>
    </lineage>
</organism>
<keyword evidence="3" id="KW-0328">Glycosyltransferase</keyword>
<dbReference type="InterPro" id="IPR029044">
    <property type="entry name" value="Nucleotide-diphossugar_trans"/>
</dbReference>
<evidence type="ECO:0000313" key="3">
    <source>
        <dbReference type="EMBL" id="BAK34881.1"/>
    </source>
</evidence>
<keyword evidence="4" id="KW-1185">Reference proteome</keyword>
<dbReference type="KEGG" id="mph:MLP_18670"/>